<dbReference type="EMBL" id="JACEIK010006095">
    <property type="protein sequence ID" value="MCE2055076.1"/>
    <property type="molecule type" value="Genomic_DNA"/>
</dbReference>
<reference evidence="1 2" key="1">
    <citation type="journal article" date="2021" name="BMC Genomics">
        <title>Datura genome reveals duplications of psychoactive alkaloid biosynthetic genes and high mutation rate following tissue culture.</title>
        <authorList>
            <person name="Rajewski A."/>
            <person name="Carter-House D."/>
            <person name="Stajich J."/>
            <person name="Litt A."/>
        </authorList>
    </citation>
    <scope>NUCLEOTIDE SEQUENCE [LARGE SCALE GENOMIC DNA]</scope>
    <source>
        <strain evidence="1">AR-01</strain>
    </source>
</reference>
<protein>
    <submittedName>
        <fullName evidence="1">Uncharacterized protein</fullName>
    </submittedName>
</protein>
<comment type="caution">
    <text evidence="1">The sequence shown here is derived from an EMBL/GenBank/DDBJ whole genome shotgun (WGS) entry which is preliminary data.</text>
</comment>
<dbReference type="Proteomes" id="UP000823775">
    <property type="component" value="Unassembled WGS sequence"/>
</dbReference>
<gene>
    <name evidence="1" type="ORF">HAX54_041894</name>
</gene>
<name>A0ABS8VZU7_DATST</name>
<proteinExistence type="predicted"/>
<keyword evidence="2" id="KW-1185">Reference proteome</keyword>
<evidence type="ECO:0000313" key="1">
    <source>
        <dbReference type="EMBL" id="MCE2055076.1"/>
    </source>
</evidence>
<organism evidence="1 2">
    <name type="scientific">Datura stramonium</name>
    <name type="common">Jimsonweed</name>
    <name type="synonym">Common thornapple</name>
    <dbReference type="NCBI Taxonomy" id="4076"/>
    <lineage>
        <taxon>Eukaryota</taxon>
        <taxon>Viridiplantae</taxon>
        <taxon>Streptophyta</taxon>
        <taxon>Embryophyta</taxon>
        <taxon>Tracheophyta</taxon>
        <taxon>Spermatophyta</taxon>
        <taxon>Magnoliopsida</taxon>
        <taxon>eudicotyledons</taxon>
        <taxon>Gunneridae</taxon>
        <taxon>Pentapetalae</taxon>
        <taxon>asterids</taxon>
        <taxon>lamiids</taxon>
        <taxon>Solanales</taxon>
        <taxon>Solanaceae</taxon>
        <taxon>Solanoideae</taxon>
        <taxon>Datureae</taxon>
        <taxon>Datura</taxon>
    </lineage>
</organism>
<evidence type="ECO:0000313" key="2">
    <source>
        <dbReference type="Proteomes" id="UP000823775"/>
    </source>
</evidence>
<sequence length="111" mass="11718">MIEGIAELTKSLVAAKETVSKKVKENKCCCAPANELKEGCLAPAHALKERCLTPTHALKEGFLTPAHALKEGCCAPGLAPNLPAHRMACSASFLAASCGLCHPRAVDYFKL</sequence>
<accession>A0ABS8VZU7</accession>